<feature type="transmembrane region" description="Helical" evidence="15">
    <location>
        <begin position="12"/>
        <end position="40"/>
    </location>
</feature>
<dbReference type="AlphaFoldDB" id="A0A5D3WHN8"/>
<evidence type="ECO:0000256" key="8">
    <source>
        <dbReference type="ARBA" id="ARBA00022692"/>
    </source>
</evidence>
<keyword evidence="8 15" id="KW-0812">Transmembrane</keyword>
<protein>
    <recommendedName>
        <fullName evidence="3">Mercuric transport protein MerT</fullName>
    </recommendedName>
    <alternativeName>
        <fullName evidence="13">Mercury ion transport protein</fullName>
    </alternativeName>
</protein>
<evidence type="ECO:0000256" key="3">
    <source>
        <dbReference type="ARBA" id="ARBA00017053"/>
    </source>
</evidence>
<evidence type="ECO:0000313" key="16">
    <source>
        <dbReference type="EMBL" id="TYO97606.1"/>
    </source>
</evidence>
<evidence type="ECO:0000256" key="6">
    <source>
        <dbReference type="ARBA" id="ARBA00022475"/>
    </source>
</evidence>
<proteinExistence type="inferred from homology"/>
<dbReference type="PROSITE" id="PS51257">
    <property type="entry name" value="PROKAR_LIPOPROTEIN"/>
    <property type="match status" value="1"/>
</dbReference>
<evidence type="ECO:0000256" key="13">
    <source>
        <dbReference type="ARBA" id="ARBA00030934"/>
    </source>
</evidence>
<keyword evidence="6" id="KW-1003">Cell membrane</keyword>
<keyword evidence="11 15" id="KW-1133">Transmembrane helix</keyword>
<reference evidence="16 17" key="1">
    <citation type="submission" date="2019-07" db="EMBL/GenBank/DDBJ databases">
        <title>Genomic Encyclopedia of Type Strains, Phase IV (KMG-IV): sequencing the most valuable type-strain genomes for metagenomic binning, comparative biology and taxonomic classification.</title>
        <authorList>
            <person name="Goeker M."/>
        </authorList>
    </citation>
    <scope>NUCLEOTIDE SEQUENCE [LARGE SCALE GENOMIC DNA]</scope>
    <source>
        <strain evidence="16 17">SS015</strain>
    </source>
</reference>
<evidence type="ECO:0000256" key="2">
    <source>
        <dbReference type="ARBA" id="ARBA00008224"/>
    </source>
</evidence>
<dbReference type="GO" id="GO:0015097">
    <property type="term" value="F:mercury ion transmembrane transporter activity"/>
    <property type="evidence" value="ECO:0007669"/>
    <property type="project" value="InterPro"/>
</dbReference>
<dbReference type="InterPro" id="IPR003457">
    <property type="entry name" value="Transprt_MerT"/>
</dbReference>
<keyword evidence="9" id="KW-0479">Metal-binding</keyword>
<evidence type="ECO:0000256" key="15">
    <source>
        <dbReference type="SAM" id="Phobius"/>
    </source>
</evidence>
<feature type="transmembrane region" description="Helical" evidence="15">
    <location>
        <begin position="52"/>
        <end position="72"/>
    </location>
</feature>
<evidence type="ECO:0000256" key="9">
    <source>
        <dbReference type="ARBA" id="ARBA00022723"/>
    </source>
</evidence>
<evidence type="ECO:0000256" key="5">
    <source>
        <dbReference type="ARBA" id="ARBA00022466"/>
    </source>
</evidence>
<organism evidence="16 17">
    <name type="scientific">Geothermobacter ehrlichii</name>
    <dbReference type="NCBI Taxonomy" id="213224"/>
    <lineage>
        <taxon>Bacteria</taxon>
        <taxon>Pseudomonadati</taxon>
        <taxon>Thermodesulfobacteriota</taxon>
        <taxon>Desulfuromonadia</taxon>
        <taxon>Desulfuromonadales</taxon>
        <taxon>Geothermobacteraceae</taxon>
        <taxon>Geothermobacter</taxon>
    </lineage>
</organism>
<feature type="transmembrane region" description="Helical" evidence="15">
    <location>
        <begin position="96"/>
        <end position="119"/>
    </location>
</feature>
<dbReference type="Pfam" id="PF02411">
    <property type="entry name" value="MerT"/>
    <property type="match status" value="1"/>
</dbReference>
<gene>
    <name evidence="16" type="ORF">EDC39_1099</name>
</gene>
<comment type="similarity">
    <text evidence="2">Belongs to the MerT family.</text>
</comment>
<keyword evidence="5" id="KW-0475">Mercuric resistance</keyword>
<evidence type="ECO:0000256" key="1">
    <source>
        <dbReference type="ARBA" id="ARBA00004429"/>
    </source>
</evidence>
<evidence type="ECO:0000256" key="4">
    <source>
        <dbReference type="ARBA" id="ARBA00022448"/>
    </source>
</evidence>
<comment type="subcellular location">
    <subcellularLocation>
        <location evidence="1">Cell inner membrane</location>
        <topology evidence="1">Multi-pass membrane protein</topology>
    </subcellularLocation>
</comment>
<dbReference type="Gene3D" id="1.10.287.910">
    <property type="entry name" value="bacterial mercury transporter, merf"/>
    <property type="match status" value="1"/>
</dbReference>
<accession>A0A5D3WHN8</accession>
<dbReference type="OrthoDB" id="9813737at2"/>
<evidence type="ECO:0000256" key="11">
    <source>
        <dbReference type="ARBA" id="ARBA00022989"/>
    </source>
</evidence>
<keyword evidence="12 15" id="KW-0472">Membrane</keyword>
<name>A0A5D3WHN8_9BACT</name>
<evidence type="ECO:0000256" key="12">
    <source>
        <dbReference type="ARBA" id="ARBA00023136"/>
    </source>
</evidence>
<evidence type="ECO:0000313" key="17">
    <source>
        <dbReference type="Proteomes" id="UP000324159"/>
    </source>
</evidence>
<comment type="function">
    <text evidence="14">Involved in mercury resistance. Probably transfers a mercuric ion from the periplasmic Hg(2+)-binding protein MerP to the cytoplasmic mercuric reductase MerA.</text>
</comment>
<sequence>MNVSTKQGKLAGLGLIGAIISGFLASGCCIGPLLLVFLGIGSAGALSAFEPWRPIMMALTFLFLGLAFYLTYREPKAAGCADAACDRVGRKRFRKLLLWIVTLFSLALLFTPQIMPLLLD</sequence>
<keyword evidence="4" id="KW-0813">Transport</keyword>
<keyword evidence="10" id="KW-0476">Mercury</keyword>
<keyword evidence="7" id="KW-0997">Cell inner membrane</keyword>
<dbReference type="Proteomes" id="UP000324159">
    <property type="component" value="Unassembled WGS sequence"/>
</dbReference>
<dbReference type="RefSeq" id="WP_148896255.1">
    <property type="nucleotide sequence ID" value="NZ_VNIB01000009.1"/>
</dbReference>
<evidence type="ECO:0000256" key="14">
    <source>
        <dbReference type="ARBA" id="ARBA00045720"/>
    </source>
</evidence>
<evidence type="ECO:0000256" key="10">
    <source>
        <dbReference type="ARBA" id="ARBA00022914"/>
    </source>
</evidence>
<comment type="caution">
    <text evidence="16">The sequence shown here is derived from an EMBL/GenBank/DDBJ whole genome shotgun (WGS) entry which is preliminary data.</text>
</comment>
<evidence type="ECO:0000256" key="7">
    <source>
        <dbReference type="ARBA" id="ARBA00022519"/>
    </source>
</evidence>
<dbReference type="GO" id="GO:0005886">
    <property type="term" value="C:plasma membrane"/>
    <property type="evidence" value="ECO:0007669"/>
    <property type="project" value="UniProtKB-SubCell"/>
</dbReference>
<keyword evidence="17" id="KW-1185">Reference proteome</keyword>
<dbReference type="GO" id="GO:0046872">
    <property type="term" value="F:metal ion binding"/>
    <property type="evidence" value="ECO:0007669"/>
    <property type="project" value="UniProtKB-KW"/>
</dbReference>
<dbReference type="EMBL" id="VNIB01000009">
    <property type="protein sequence ID" value="TYO97606.1"/>
    <property type="molecule type" value="Genomic_DNA"/>
</dbReference>